<evidence type="ECO:0000313" key="4">
    <source>
        <dbReference type="Proteomes" id="UP001409585"/>
    </source>
</evidence>
<dbReference type="Pfam" id="PF04773">
    <property type="entry name" value="FecR"/>
    <property type="match status" value="1"/>
</dbReference>
<feature type="signal peptide" evidence="1">
    <location>
        <begin position="1"/>
        <end position="22"/>
    </location>
</feature>
<evidence type="ECO:0000256" key="1">
    <source>
        <dbReference type="SAM" id="SignalP"/>
    </source>
</evidence>
<dbReference type="RefSeq" id="WP_345417627.1">
    <property type="nucleotide sequence ID" value="NZ_AP031496.1"/>
</dbReference>
<sequence length="465" mass="50011">MFKHVAAVVLVANLLMACGASAEQSWLYSVRPGDNLWNLCQKYTHKIDCWLTLGEYNSVDLPDQLPPGLIIRFPISWLKAIPTPVTLSFFSGDVTYQTTAQSSPESVQVGMKLPIGSVVNTGDESIAGLLFGDGSLMQVEPNSSVELDALSLPDGSGYVDSRIRLQSGAVKTRVPERQPKSRFQITTPAAIAAVRGTEFRVTAYDDAGTSAMTGEVFDGAVGVAGTSAAKEPKNVAAGFGIKAQQGKELAEPKPLPPAPEWGEIAALQKPPISAQWQPVAEAVSYRLEILAPAADGGDAELISVTGTPDLQFLDEDMAYTSGCFVLALRAVDAEGLMGLANEQQVCTRDKLATPAQIKKRAINFNSKADWVLLDWQPVASATRYLVQLSADENFNTILAEHQSQEPKLSLSVTEAMLDGFYYRVQAQGEDVVFSDHSLPRAVQVQDEPLKALAAISAFWVLLIAL</sequence>
<dbReference type="PANTHER" id="PTHR38731">
    <property type="entry name" value="LIPL45-RELATED LIPOPROTEIN-RELATED"/>
    <property type="match status" value="1"/>
</dbReference>
<gene>
    <name evidence="3" type="ORF">GCM10025791_08710</name>
</gene>
<dbReference type="InterPro" id="IPR006860">
    <property type="entry name" value="FecR"/>
</dbReference>
<evidence type="ECO:0000313" key="3">
    <source>
        <dbReference type="EMBL" id="GAA4934155.1"/>
    </source>
</evidence>
<dbReference type="Gene3D" id="2.60.40.10">
    <property type="entry name" value="Immunoglobulins"/>
    <property type="match status" value="1"/>
</dbReference>
<reference evidence="4" key="1">
    <citation type="journal article" date="2019" name="Int. J. Syst. Evol. Microbiol.">
        <title>The Global Catalogue of Microorganisms (GCM) 10K type strain sequencing project: providing services to taxonomists for standard genome sequencing and annotation.</title>
        <authorList>
            <consortium name="The Broad Institute Genomics Platform"/>
            <consortium name="The Broad Institute Genome Sequencing Center for Infectious Disease"/>
            <person name="Wu L."/>
            <person name="Ma J."/>
        </authorList>
    </citation>
    <scope>NUCLEOTIDE SEQUENCE [LARGE SCALE GENOMIC DNA]</scope>
    <source>
        <strain evidence="4">JCM 19134</strain>
    </source>
</reference>
<keyword evidence="1" id="KW-0732">Signal</keyword>
<proteinExistence type="predicted"/>
<evidence type="ECO:0000259" key="2">
    <source>
        <dbReference type="Pfam" id="PF04773"/>
    </source>
</evidence>
<dbReference type="PANTHER" id="PTHR38731:SF1">
    <property type="entry name" value="FECR PROTEIN DOMAIN-CONTAINING PROTEIN"/>
    <property type="match status" value="1"/>
</dbReference>
<feature type="domain" description="FecR protein" evidence="2">
    <location>
        <begin position="118"/>
        <end position="221"/>
    </location>
</feature>
<accession>A0AAV3TZ37</accession>
<keyword evidence="4" id="KW-1185">Reference proteome</keyword>
<dbReference type="Gene3D" id="2.60.120.1440">
    <property type="match status" value="1"/>
</dbReference>
<protein>
    <submittedName>
        <fullName evidence="3">FecR domain-containing protein</fullName>
    </submittedName>
</protein>
<dbReference type="PROSITE" id="PS51257">
    <property type="entry name" value="PROKAR_LIPOPROTEIN"/>
    <property type="match status" value="1"/>
</dbReference>
<dbReference type="InterPro" id="IPR013783">
    <property type="entry name" value="Ig-like_fold"/>
</dbReference>
<organism evidence="3 4">
    <name type="scientific">Halioxenophilus aromaticivorans</name>
    <dbReference type="NCBI Taxonomy" id="1306992"/>
    <lineage>
        <taxon>Bacteria</taxon>
        <taxon>Pseudomonadati</taxon>
        <taxon>Pseudomonadota</taxon>
        <taxon>Gammaproteobacteria</taxon>
        <taxon>Alteromonadales</taxon>
        <taxon>Alteromonadaceae</taxon>
        <taxon>Halioxenophilus</taxon>
    </lineage>
</organism>
<dbReference type="AlphaFoldDB" id="A0AAV3TZ37"/>
<dbReference type="CDD" id="cd00118">
    <property type="entry name" value="LysM"/>
    <property type="match status" value="1"/>
</dbReference>
<feature type="chain" id="PRO_5043517378" evidence="1">
    <location>
        <begin position="23"/>
        <end position="465"/>
    </location>
</feature>
<comment type="caution">
    <text evidence="3">The sequence shown here is derived from an EMBL/GenBank/DDBJ whole genome shotgun (WGS) entry which is preliminary data.</text>
</comment>
<dbReference type="EMBL" id="BAABLX010000007">
    <property type="protein sequence ID" value="GAA4934155.1"/>
    <property type="molecule type" value="Genomic_DNA"/>
</dbReference>
<dbReference type="InterPro" id="IPR018392">
    <property type="entry name" value="LysM"/>
</dbReference>
<name>A0AAV3TZ37_9ALTE</name>
<dbReference type="Proteomes" id="UP001409585">
    <property type="component" value="Unassembled WGS sequence"/>
</dbReference>